<dbReference type="AlphaFoldDB" id="A0A5D0H505"/>
<comment type="caution">
    <text evidence="1">The sequence shown here is derived from an EMBL/GenBank/DDBJ whole genome shotgun (WGS) entry which is preliminary data.</text>
</comment>
<proteinExistence type="predicted"/>
<evidence type="ECO:0000313" key="2">
    <source>
        <dbReference type="Proteomes" id="UP000323930"/>
    </source>
</evidence>
<keyword evidence="2" id="KW-1185">Reference proteome</keyword>
<sequence>MSHNLLKGKKGIIFGALDSNSIAWKTAERVHEEGGQFVLTNAPVAMRMGQINELA</sequence>
<name>A0A5D0H505_9FLAO</name>
<evidence type="ECO:0000313" key="1">
    <source>
        <dbReference type="EMBL" id="TYA66335.1"/>
    </source>
</evidence>
<accession>A0A5D0H505</accession>
<reference evidence="1 2" key="1">
    <citation type="submission" date="2019-08" db="EMBL/GenBank/DDBJ databases">
        <title>Seonamhaeicola sediminis sp. nov., isolated from marine sediment.</title>
        <authorList>
            <person name="Cao W.R."/>
        </authorList>
    </citation>
    <scope>NUCLEOTIDE SEQUENCE [LARGE SCALE GENOMIC DNA]</scope>
    <source>
        <strain evidence="1 2">B011</strain>
    </source>
</reference>
<dbReference type="Proteomes" id="UP000323930">
    <property type="component" value="Unassembled WGS sequence"/>
</dbReference>
<feature type="non-terminal residue" evidence="1">
    <location>
        <position position="55"/>
    </location>
</feature>
<gene>
    <name evidence="1" type="ORF">FUA24_23800</name>
</gene>
<organism evidence="1 2">
    <name type="scientific">Seonamhaeicola marinus</name>
    <dbReference type="NCBI Taxonomy" id="1912246"/>
    <lineage>
        <taxon>Bacteria</taxon>
        <taxon>Pseudomonadati</taxon>
        <taxon>Bacteroidota</taxon>
        <taxon>Flavobacteriia</taxon>
        <taxon>Flavobacteriales</taxon>
        <taxon>Flavobacteriaceae</taxon>
    </lineage>
</organism>
<dbReference type="EMBL" id="VSDQ01000841">
    <property type="protein sequence ID" value="TYA66335.1"/>
    <property type="molecule type" value="Genomic_DNA"/>
</dbReference>
<protein>
    <submittedName>
        <fullName evidence="1">Enoyl-ACP reductase</fullName>
    </submittedName>
</protein>